<evidence type="ECO:0000313" key="2">
    <source>
        <dbReference type="WBParaSite" id="PS1159_v2.g8651.t1"/>
    </source>
</evidence>
<accession>A0AC35GU41</accession>
<dbReference type="Proteomes" id="UP000887580">
    <property type="component" value="Unplaced"/>
</dbReference>
<evidence type="ECO:0000313" key="1">
    <source>
        <dbReference type="Proteomes" id="UP000887580"/>
    </source>
</evidence>
<reference evidence="2" key="1">
    <citation type="submission" date="2022-11" db="UniProtKB">
        <authorList>
            <consortium name="WormBaseParasite"/>
        </authorList>
    </citation>
    <scope>IDENTIFICATION</scope>
</reference>
<protein>
    <submittedName>
        <fullName evidence="2">ELMO domain-containing protein</fullName>
    </submittedName>
</protein>
<organism evidence="1 2">
    <name type="scientific">Panagrolaimus sp. PS1159</name>
    <dbReference type="NCBI Taxonomy" id="55785"/>
    <lineage>
        <taxon>Eukaryota</taxon>
        <taxon>Metazoa</taxon>
        <taxon>Ecdysozoa</taxon>
        <taxon>Nematoda</taxon>
        <taxon>Chromadorea</taxon>
        <taxon>Rhabditida</taxon>
        <taxon>Tylenchina</taxon>
        <taxon>Panagrolaimomorpha</taxon>
        <taxon>Panagrolaimoidea</taxon>
        <taxon>Panagrolaimidae</taxon>
        <taxon>Panagrolaimus</taxon>
    </lineage>
</organism>
<proteinExistence type="predicted"/>
<dbReference type="WBParaSite" id="PS1159_v2.g8651.t1">
    <property type="protein sequence ID" value="PS1159_v2.g8651.t1"/>
    <property type="gene ID" value="PS1159_v2.g8651"/>
</dbReference>
<name>A0AC35GU41_9BILA</name>
<sequence>MSFIDLMGNIAYSIQNFILEGFLLLTNFLTRSTRIERIMYQKKASQSTKVVQIEEALRRHEDERLREFAWSSGEETDVAHGLLPSINDEDQKHDYKKMLARSMRQIRGYTKLCDEVELRRSIPYDSSNESHEKLLLKLWKFLKPDEELKSRKSKQWEDIGFQGDDPATDFRGMGILGLEQLCFFAQFDAHNAQRSLKISLDPRIGFPFAICGITITAMLKELLYEDMLKNHFFNALKTPPTMDNFHQVYCHVFTLYCDFWHHEHPSSVMMFNLIKQKFVVHLTEYLRRENANLFEASLEDII</sequence>